<dbReference type="SUPFAM" id="SSF52799">
    <property type="entry name" value="(Phosphotyrosine protein) phosphatases II"/>
    <property type="match status" value="1"/>
</dbReference>
<keyword evidence="5" id="KW-1003">Cell membrane</keyword>
<evidence type="ECO:0000256" key="12">
    <source>
        <dbReference type="ARBA" id="ARBA00048336"/>
    </source>
</evidence>
<feature type="domain" description="Tyrosine-protein phosphatase" evidence="17">
    <location>
        <begin position="233"/>
        <end position="374"/>
    </location>
</feature>
<dbReference type="GO" id="GO:0005886">
    <property type="term" value="C:plasma membrane"/>
    <property type="evidence" value="ECO:0007669"/>
    <property type="project" value="UniProtKB-SubCell"/>
</dbReference>
<dbReference type="EC" id="3.1.3.48" evidence="3"/>
<feature type="non-terminal residue" evidence="19">
    <location>
        <position position="1"/>
    </location>
</feature>
<dbReference type="Pfam" id="PF00782">
    <property type="entry name" value="DSPc"/>
    <property type="match status" value="1"/>
</dbReference>
<keyword evidence="8" id="KW-0904">Protein phosphatase</keyword>
<evidence type="ECO:0000256" key="2">
    <source>
        <dbReference type="ARBA" id="ARBA00008601"/>
    </source>
</evidence>
<feature type="domain" description="Tyrosine specific protein phosphatases" evidence="18">
    <location>
        <begin position="294"/>
        <end position="352"/>
    </location>
</feature>
<evidence type="ECO:0000256" key="6">
    <source>
        <dbReference type="ARBA" id="ARBA00022707"/>
    </source>
</evidence>
<accession>A0A836J750</accession>
<feature type="transmembrane region" description="Helical" evidence="16">
    <location>
        <begin position="12"/>
        <end position="31"/>
    </location>
</feature>
<evidence type="ECO:0000256" key="16">
    <source>
        <dbReference type="SAM" id="Phobius"/>
    </source>
</evidence>
<comment type="catalytic activity">
    <reaction evidence="11">
        <text>O-phospho-L-seryl-[protein] + H2O = L-seryl-[protein] + phosphate</text>
        <dbReference type="Rhea" id="RHEA:20629"/>
        <dbReference type="Rhea" id="RHEA-COMP:9863"/>
        <dbReference type="Rhea" id="RHEA-COMP:11604"/>
        <dbReference type="ChEBI" id="CHEBI:15377"/>
        <dbReference type="ChEBI" id="CHEBI:29999"/>
        <dbReference type="ChEBI" id="CHEBI:43474"/>
        <dbReference type="ChEBI" id="CHEBI:83421"/>
        <dbReference type="EC" id="3.1.3.16"/>
    </reaction>
</comment>
<dbReference type="InterPro" id="IPR020422">
    <property type="entry name" value="TYR_PHOSPHATASE_DUAL_dom"/>
</dbReference>
<comment type="subcellular location">
    <subcellularLocation>
        <location evidence="1">Cell membrane</location>
        <topology evidence="1">Lipid-anchor</topology>
        <orientation evidence="1">Cytoplasmic side</orientation>
    </subcellularLocation>
</comment>
<evidence type="ECO:0000256" key="15">
    <source>
        <dbReference type="SAM" id="MobiDB-lite"/>
    </source>
</evidence>
<evidence type="ECO:0000256" key="7">
    <source>
        <dbReference type="ARBA" id="ARBA00022801"/>
    </source>
</evidence>
<gene>
    <name evidence="19" type="primary">Dusp22</name>
    <name evidence="19" type="ORF">G6Z75_0006047</name>
</gene>
<dbReference type="Gene3D" id="3.90.190.10">
    <property type="entry name" value="Protein tyrosine phosphatase superfamily"/>
    <property type="match status" value="1"/>
</dbReference>
<dbReference type="PANTHER" id="PTHR45948">
    <property type="entry name" value="DUAL SPECIFICITY PROTEIN PHOSPHATASE DDB_G0269404-RELATED"/>
    <property type="match status" value="1"/>
</dbReference>
<dbReference type="InterPro" id="IPR000387">
    <property type="entry name" value="Tyr_Pase_dom"/>
</dbReference>
<proteinExistence type="inferred from homology"/>
<evidence type="ECO:0000256" key="3">
    <source>
        <dbReference type="ARBA" id="ARBA00013064"/>
    </source>
</evidence>
<keyword evidence="7" id="KW-0378">Hydrolase</keyword>
<keyword evidence="6" id="KW-0519">Myristate</keyword>
<comment type="catalytic activity">
    <reaction evidence="12">
        <text>O-phospho-L-threonyl-[protein] + H2O = L-threonyl-[protein] + phosphate</text>
        <dbReference type="Rhea" id="RHEA:47004"/>
        <dbReference type="Rhea" id="RHEA-COMP:11060"/>
        <dbReference type="Rhea" id="RHEA-COMP:11605"/>
        <dbReference type="ChEBI" id="CHEBI:15377"/>
        <dbReference type="ChEBI" id="CHEBI:30013"/>
        <dbReference type="ChEBI" id="CHEBI:43474"/>
        <dbReference type="ChEBI" id="CHEBI:61977"/>
        <dbReference type="EC" id="3.1.3.16"/>
    </reaction>
</comment>
<reference evidence="19" key="1">
    <citation type="submission" date="2020-02" db="EMBL/GenBank/DDBJ databases">
        <title>Relaxed selection underlies rapid genomic changes in the transitions from sociality to social parasitism in ants.</title>
        <authorList>
            <person name="Bi X."/>
        </authorList>
    </citation>
    <scope>NUCLEOTIDE SEQUENCE</scope>
    <source>
        <strain evidence="19">BGI-DK2013a</strain>
        <tissue evidence="19">Whole body</tissue>
    </source>
</reference>
<dbReference type="PROSITE" id="PS50056">
    <property type="entry name" value="TYR_PHOSPHATASE_2"/>
    <property type="match status" value="1"/>
</dbReference>
<comment type="similarity">
    <text evidence="2">Belongs to the protein-tyrosine phosphatase family. Non-receptor class dual specificity subfamily.</text>
</comment>
<dbReference type="GO" id="GO:0004725">
    <property type="term" value="F:protein tyrosine phosphatase activity"/>
    <property type="evidence" value="ECO:0007669"/>
    <property type="project" value="UniProtKB-EC"/>
</dbReference>
<keyword evidence="20" id="KW-1185">Reference proteome</keyword>
<evidence type="ECO:0000256" key="1">
    <source>
        <dbReference type="ARBA" id="ARBA00004342"/>
    </source>
</evidence>
<keyword evidence="16" id="KW-1133">Transmembrane helix</keyword>
<dbReference type="InterPro" id="IPR000340">
    <property type="entry name" value="Dual-sp_phosphatase_cat-dom"/>
</dbReference>
<feature type="compositionally biased region" description="Low complexity" evidence="15">
    <location>
        <begin position="521"/>
        <end position="534"/>
    </location>
</feature>
<feature type="transmembrane region" description="Helical" evidence="16">
    <location>
        <begin position="43"/>
        <end position="65"/>
    </location>
</feature>
<evidence type="ECO:0000256" key="13">
    <source>
        <dbReference type="ARBA" id="ARBA00051722"/>
    </source>
</evidence>
<dbReference type="FunFam" id="3.90.190.10:FF:000052">
    <property type="entry name" value="Dual specificity phosphatase 15"/>
    <property type="match status" value="1"/>
</dbReference>
<dbReference type="InterPro" id="IPR029021">
    <property type="entry name" value="Prot-tyrosine_phosphatase-like"/>
</dbReference>
<feature type="compositionally biased region" description="Low complexity" evidence="15">
    <location>
        <begin position="442"/>
        <end position="451"/>
    </location>
</feature>
<name>A0A836J750_9HYME</name>
<sequence length="582" mass="62344">MEERGGGAGSGAHLAVIAGIFATSGSLLGKLAGGADASSLSSLFLKGVLLIFMIVCNTIGCTFFVKALHASGSSLPITVASAATNYICSKILTSLSDIRLSAEIKPLHLELLGSELSQFGPADPHRVSHVLPLPGPSRQICYEISTFILAHLMAMNLNGTQIPADGVRTTTSGIRGVCVDSYIKERERRKEGASGVRCEILSQDELCLVGTGETRIRGKLFARGDRIYPTILHVALAVLPGLYVGNYQDSKDADQLERFEITHILAIHDTARRLHSDKHYLCILAADSPDQNLSQYFSLCNDFIHAARLRGGNVLIHCLAGMSRSVTVAVAYIMSTTSLSWKEALKVVRVGRSIANPNVGFQQQLKDFESSRLQDERNRLKERFPSLALTESDAEACRSTLRNYETLALAKEVCEGKCAMGRTCPTGLCRQATKRTLRRKSSTSSIGSVSSGRTPPQTPRMLPSAPPSPALHRSSSVMSTSRPRSGPAGLHSYTGGSAPPSRAASRVDLSAAVACSSSNTSLSAIGRSSAFSSSNWRLTAGSAPNTPRPTPPVSPQRWPRRLSNRQTPQLPAPPESHPSTMT</sequence>
<evidence type="ECO:0000256" key="5">
    <source>
        <dbReference type="ARBA" id="ARBA00022475"/>
    </source>
</evidence>
<feature type="compositionally biased region" description="Low complexity" evidence="15">
    <location>
        <begin position="473"/>
        <end position="485"/>
    </location>
</feature>
<evidence type="ECO:0000256" key="11">
    <source>
        <dbReference type="ARBA" id="ARBA00047761"/>
    </source>
</evidence>
<evidence type="ECO:0000256" key="8">
    <source>
        <dbReference type="ARBA" id="ARBA00022912"/>
    </source>
</evidence>
<dbReference type="CDD" id="cd14519">
    <property type="entry name" value="DSP_DUSP22_15"/>
    <property type="match status" value="1"/>
</dbReference>
<keyword evidence="10" id="KW-0449">Lipoprotein</keyword>
<protein>
    <recommendedName>
        <fullName evidence="14">Dual specificity protein phosphatase 15</fullName>
        <ecNumber evidence="4">3.1.3.16</ecNumber>
        <ecNumber evidence="3">3.1.3.48</ecNumber>
    </recommendedName>
</protein>
<organism evidence="19 20">
    <name type="scientific">Acromyrmex insinuator</name>
    <dbReference type="NCBI Taxonomy" id="230686"/>
    <lineage>
        <taxon>Eukaryota</taxon>
        <taxon>Metazoa</taxon>
        <taxon>Ecdysozoa</taxon>
        <taxon>Arthropoda</taxon>
        <taxon>Hexapoda</taxon>
        <taxon>Insecta</taxon>
        <taxon>Pterygota</taxon>
        <taxon>Neoptera</taxon>
        <taxon>Endopterygota</taxon>
        <taxon>Hymenoptera</taxon>
        <taxon>Apocrita</taxon>
        <taxon>Aculeata</taxon>
        <taxon>Formicoidea</taxon>
        <taxon>Formicidae</taxon>
        <taxon>Myrmicinae</taxon>
        <taxon>Acromyrmex</taxon>
    </lineage>
</organism>
<dbReference type="EC" id="3.1.3.16" evidence="4"/>
<comment type="caution">
    <text evidence="19">The sequence shown here is derived from an EMBL/GenBank/DDBJ whole genome shotgun (WGS) entry which is preliminary data.</text>
</comment>
<evidence type="ECO:0000259" key="17">
    <source>
        <dbReference type="PROSITE" id="PS50054"/>
    </source>
</evidence>
<dbReference type="GO" id="GO:0004722">
    <property type="term" value="F:protein serine/threonine phosphatase activity"/>
    <property type="evidence" value="ECO:0007669"/>
    <property type="project" value="UniProtKB-EC"/>
</dbReference>
<comment type="catalytic activity">
    <reaction evidence="13">
        <text>O-phospho-L-tyrosyl-[protein] + H2O = L-tyrosyl-[protein] + phosphate</text>
        <dbReference type="Rhea" id="RHEA:10684"/>
        <dbReference type="Rhea" id="RHEA-COMP:10136"/>
        <dbReference type="Rhea" id="RHEA-COMP:20101"/>
        <dbReference type="ChEBI" id="CHEBI:15377"/>
        <dbReference type="ChEBI" id="CHEBI:43474"/>
        <dbReference type="ChEBI" id="CHEBI:46858"/>
        <dbReference type="ChEBI" id="CHEBI:61978"/>
        <dbReference type="EC" id="3.1.3.48"/>
    </reaction>
</comment>
<evidence type="ECO:0000259" key="18">
    <source>
        <dbReference type="PROSITE" id="PS50056"/>
    </source>
</evidence>
<dbReference type="SMART" id="SM00195">
    <property type="entry name" value="DSPc"/>
    <property type="match status" value="1"/>
</dbReference>
<feature type="non-terminal residue" evidence="19">
    <location>
        <position position="582"/>
    </location>
</feature>
<evidence type="ECO:0000313" key="19">
    <source>
        <dbReference type="EMBL" id="KAG5306496.1"/>
    </source>
</evidence>
<dbReference type="GO" id="GO:0007165">
    <property type="term" value="P:signal transduction"/>
    <property type="evidence" value="ECO:0007669"/>
    <property type="project" value="TreeGrafter"/>
</dbReference>
<evidence type="ECO:0000256" key="14">
    <source>
        <dbReference type="ARBA" id="ARBA00068799"/>
    </source>
</evidence>
<keyword evidence="9 16" id="KW-0472">Membrane</keyword>
<evidence type="ECO:0000256" key="4">
    <source>
        <dbReference type="ARBA" id="ARBA00013081"/>
    </source>
</evidence>
<dbReference type="PANTHER" id="PTHR45948:SF2">
    <property type="entry name" value="DUAL SPECIFICITY PROTEIN PHOSPHATASE"/>
    <property type="match status" value="1"/>
</dbReference>
<dbReference type="PROSITE" id="PS50054">
    <property type="entry name" value="TYR_PHOSPHATASE_DUAL"/>
    <property type="match status" value="1"/>
</dbReference>
<evidence type="ECO:0000313" key="20">
    <source>
        <dbReference type="Proteomes" id="UP000667349"/>
    </source>
</evidence>
<dbReference type="GO" id="GO:0005829">
    <property type="term" value="C:cytosol"/>
    <property type="evidence" value="ECO:0007669"/>
    <property type="project" value="TreeGrafter"/>
</dbReference>
<dbReference type="EMBL" id="JAANHZ010000834">
    <property type="protein sequence ID" value="KAG5306496.1"/>
    <property type="molecule type" value="Genomic_DNA"/>
</dbReference>
<dbReference type="Proteomes" id="UP000667349">
    <property type="component" value="Unassembled WGS sequence"/>
</dbReference>
<dbReference type="AlphaFoldDB" id="A0A836J750"/>
<evidence type="ECO:0000256" key="10">
    <source>
        <dbReference type="ARBA" id="ARBA00023288"/>
    </source>
</evidence>
<feature type="region of interest" description="Disordered" evidence="15">
    <location>
        <begin position="434"/>
        <end position="582"/>
    </location>
</feature>
<keyword evidence="16" id="KW-0812">Transmembrane</keyword>
<evidence type="ECO:0000256" key="9">
    <source>
        <dbReference type="ARBA" id="ARBA00023136"/>
    </source>
</evidence>